<gene>
    <name evidence="1" type="ORF">G436_0148</name>
</gene>
<dbReference type="Proteomes" id="UP000056502">
    <property type="component" value="Chromosome I"/>
</dbReference>
<dbReference type="EMBL" id="CP012603">
    <property type="protein sequence ID" value="ALE37379.1"/>
    <property type="molecule type" value="Genomic_DNA"/>
</dbReference>
<reference evidence="1 2" key="1">
    <citation type="journal article" date="2015" name="Genome Announc.">
        <title>Whole-Genome Sequence of Leptospira interrogans Serovar Hardjo Subtype Hardjoprajitno Strain Norma, Isolated from Cattle in a Leptospirosis Outbreak in Brazil.</title>
        <authorList>
            <person name="Cosate M.R."/>
            <person name="Soares S.C."/>
            <person name="Mendes T.A."/>
            <person name="Raittz R.T."/>
            <person name="Moreira E.C."/>
            <person name="Leite R."/>
            <person name="Fernandes G.R."/>
            <person name="Haddad J.P."/>
            <person name="Ortega J.M."/>
        </authorList>
    </citation>
    <scope>NUCLEOTIDE SEQUENCE [LARGE SCALE GENOMIC DNA]</scope>
    <source>
        <strain evidence="1 2">Norma</strain>
    </source>
</reference>
<sequence length="41" mass="4899">MSRTPYIQFYLLNLLKNSIVVINKTTLINRFYETDGELTFQ</sequence>
<dbReference type="PATRIC" id="fig|1279460.3.peg.147"/>
<evidence type="ECO:0000313" key="1">
    <source>
        <dbReference type="EMBL" id="ALE37379.1"/>
    </source>
</evidence>
<organism evidence="1">
    <name type="scientific">Leptospira interrogans serovar Hardjo str. Norma</name>
    <dbReference type="NCBI Taxonomy" id="1279460"/>
    <lineage>
        <taxon>Bacteria</taxon>
        <taxon>Pseudomonadati</taxon>
        <taxon>Spirochaetota</taxon>
        <taxon>Spirochaetia</taxon>
        <taxon>Leptospirales</taxon>
        <taxon>Leptospiraceae</taxon>
        <taxon>Leptospira</taxon>
    </lineage>
</organism>
<dbReference type="AntiFam" id="ANF00053">
    <property type="entry name" value="Translation of DNA repeat"/>
</dbReference>
<proteinExistence type="predicted"/>
<evidence type="ECO:0000313" key="2">
    <source>
        <dbReference type="Proteomes" id="UP000056502"/>
    </source>
</evidence>
<dbReference type="AlphaFoldDB" id="A0A0M4NUQ6"/>
<protein>
    <submittedName>
        <fullName evidence="1">Uncharacterized protein</fullName>
    </submittedName>
</protein>
<name>A0A0M4NUQ6_LEPIR</name>
<accession>A0A0M4NUQ6</accession>